<dbReference type="Pfam" id="PF00196">
    <property type="entry name" value="GerE"/>
    <property type="match status" value="1"/>
</dbReference>
<feature type="domain" description="HTH luxR-type" evidence="2">
    <location>
        <begin position="4"/>
        <end position="41"/>
    </location>
</feature>
<dbReference type="GO" id="GO:0006355">
    <property type="term" value="P:regulation of DNA-templated transcription"/>
    <property type="evidence" value="ECO:0007669"/>
    <property type="project" value="InterPro"/>
</dbReference>
<keyword evidence="3" id="KW-0614">Plasmid</keyword>
<geneLocation type="plasmid" evidence="3 4">
    <name>paPv6</name>
</geneLocation>
<organism evidence="3 4">
    <name type="scientific">Arsenophonus nasoniae</name>
    <name type="common">son-killer infecting Nasonia vitripennis</name>
    <dbReference type="NCBI Taxonomy" id="638"/>
    <lineage>
        <taxon>Bacteria</taxon>
        <taxon>Pseudomonadati</taxon>
        <taxon>Pseudomonadota</taxon>
        <taxon>Gammaproteobacteria</taxon>
        <taxon>Enterobacterales</taxon>
        <taxon>Morganellaceae</taxon>
        <taxon>Arsenophonus</taxon>
    </lineage>
</organism>
<dbReference type="SUPFAM" id="SSF46894">
    <property type="entry name" value="C-terminal effector domain of the bipartite response regulators"/>
    <property type="match status" value="1"/>
</dbReference>
<evidence type="ECO:0000313" key="4">
    <source>
        <dbReference type="Proteomes" id="UP001177595"/>
    </source>
</evidence>
<name>A0AA95GV75_9GAMM</name>
<protein>
    <submittedName>
        <fullName evidence="3">LuxR C-terminal-related transcriptional regulator</fullName>
    </submittedName>
</protein>
<evidence type="ECO:0000313" key="3">
    <source>
        <dbReference type="EMBL" id="WGM03796.1"/>
    </source>
</evidence>
<reference evidence="3" key="1">
    <citation type="submission" date="2023-04" db="EMBL/GenBank/DDBJ databases">
        <title>Genome dynamics across the evolutionary transition to endosymbiosis.</title>
        <authorList>
            <person name="Siozios S."/>
            <person name="Nadal-Jimenez P."/>
            <person name="Azagi T."/>
            <person name="Sprong H."/>
            <person name="Frost C.L."/>
            <person name="Parratt S.R."/>
            <person name="Taylor G."/>
            <person name="Brettell L."/>
            <person name="Lew K.C."/>
            <person name="Croft L."/>
            <person name="King K.C."/>
            <person name="Brockhurst M.A."/>
            <person name="Hypsa V."/>
            <person name="Novakova E."/>
            <person name="Darby A.C."/>
            <person name="Hurst G.D.D."/>
        </authorList>
    </citation>
    <scope>NUCLEOTIDE SEQUENCE</scope>
    <source>
        <strain evidence="3">APv</strain>
        <plasmid evidence="3">paPv6</plasmid>
    </source>
</reference>
<dbReference type="EMBL" id="CP123510">
    <property type="protein sequence ID" value="WGM03796.1"/>
    <property type="molecule type" value="Genomic_DNA"/>
</dbReference>
<dbReference type="InterPro" id="IPR016032">
    <property type="entry name" value="Sig_transdc_resp-reg_C-effctor"/>
</dbReference>
<dbReference type="GO" id="GO:0003677">
    <property type="term" value="F:DNA binding"/>
    <property type="evidence" value="ECO:0007669"/>
    <property type="project" value="UniProtKB-KW"/>
</dbReference>
<evidence type="ECO:0000259" key="2">
    <source>
        <dbReference type="PROSITE" id="PS50043"/>
    </source>
</evidence>
<gene>
    <name evidence="3" type="ORF">QE210_20135</name>
</gene>
<dbReference type="PROSITE" id="PS50043">
    <property type="entry name" value="HTH_LUXR_2"/>
    <property type="match status" value="1"/>
</dbReference>
<accession>A0AA95GV75</accession>
<dbReference type="Proteomes" id="UP001177595">
    <property type="component" value="Plasmid paPv6"/>
</dbReference>
<dbReference type="InterPro" id="IPR000792">
    <property type="entry name" value="Tscrpt_reg_LuxR_C"/>
</dbReference>
<keyword evidence="1" id="KW-0238">DNA-binding</keyword>
<sequence length="41" mass="4841">MNSDLKLFRRLTKRENEVLHWVSAGKTYWEISVTFGCSCSF</sequence>
<evidence type="ECO:0000256" key="1">
    <source>
        <dbReference type="ARBA" id="ARBA00023125"/>
    </source>
</evidence>
<proteinExistence type="predicted"/>
<dbReference type="Gene3D" id="1.10.10.10">
    <property type="entry name" value="Winged helix-like DNA-binding domain superfamily/Winged helix DNA-binding domain"/>
    <property type="match status" value="1"/>
</dbReference>
<dbReference type="AlphaFoldDB" id="A0AA95GV75"/>
<dbReference type="RefSeq" id="WP_280627075.1">
    <property type="nucleotide sequence ID" value="NZ_CP123510.1"/>
</dbReference>
<dbReference type="InterPro" id="IPR036388">
    <property type="entry name" value="WH-like_DNA-bd_sf"/>
</dbReference>